<feature type="domain" description="DUF1648" evidence="2">
    <location>
        <begin position="27"/>
        <end position="71"/>
    </location>
</feature>
<keyword evidence="4" id="KW-1185">Reference proteome</keyword>
<gene>
    <name evidence="3" type="ORF">BKA02_000164</name>
</gene>
<evidence type="ECO:0000313" key="4">
    <source>
        <dbReference type="Proteomes" id="UP000552045"/>
    </source>
</evidence>
<sequence length="348" mass="36059">MTLDATAAARRSRTAFVWVGAIVPVVILAVATAVIIAWLPELPDPAATHWGAEGADAFGPRWTLALNPLIGVAVVALLTVITLVSSRMSARADGAAPRWSSTARFLGAMSLGTAGLIAFIALVTTAVQRGLSTGEQAPDVTGAVIAGLVLAVVLVVVGWLLQPASPTPVASGVASEPRIPLAAGVRAAWFGTASMNRAGVVVLLATLAVLIVVTAFAAARGSSAAWIIGAVTALVALLIGGTFVFRVRVNREGLLVRSIIGWPRAQIPLERIARIETTPLDPFREFGGWGWRIAVDGRRGVVLRAGEALQVTDTRGRVFVVTVDGASEAATVLESLRGQVRHDATGTE</sequence>
<dbReference type="Proteomes" id="UP000552045">
    <property type="component" value="Unassembled WGS sequence"/>
</dbReference>
<accession>A0A7Y9JMZ5</accession>
<feature type="transmembrane region" description="Helical" evidence="1">
    <location>
        <begin position="64"/>
        <end position="84"/>
    </location>
</feature>
<name>A0A7Y9JMZ5_9MICO</name>
<evidence type="ECO:0000256" key="1">
    <source>
        <dbReference type="SAM" id="Phobius"/>
    </source>
</evidence>
<keyword evidence="1" id="KW-0812">Transmembrane</keyword>
<evidence type="ECO:0000259" key="2">
    <source>
        <dbReference type="Pfam" id="PF07853"/>
    </source>
</evidence>
<comment type="caution">
    <text evidence="3">The sequence shown here is derived from an EMBL/GenBank/DDBJ whole genome shotgun (WGS) entry which is preliminary data.</text>
</comment>
<keyword evidence="1" id="KW-1133">Transmembrane helix</keyword>
<feature type="transmembrane region" description="Helical" evidence="1">
    <location>
        <begin position="198"/>
        <end position="218"/>
    </location>
</feature>
<reference evidence="3 4" key="1">
    <citation type="submission" date="2020-07" db="EMBL/GenBank/DDBJ databases">
        <title>Sequencing the genomes of 1000 actinobacteria strains.</title>
        <authorList>
            <person name="Klenk H.-P."/>
        </authorList>
    </citation>
    <scope>NUCLEOTIDE SEQUENCE [LARGE SCALE GENOMIC DNA]</scope>
    <source>
        <strain evidence="3 4">DSM 22185</strain>
    </source>
</reference>
<keyword evidence="1" id="KW-0472">Membrane</keyword>
<evidence type="ECO:0000313" key="3">
    <source>
        <dbReference type="EMBL" id="NYD53109.1"/>
    </source>
</evidence>
<dbReference type="RefSeq" id="WP_179430393.1">
    <property type="nucleotide sequence ID" value="NZ_BAABLC010000003.1"/>
</dbReference>
<dbReference type="EMBL" id="JACCBH010000001">
    <property type="protein sequence ID" value="NYD53109.1"/>
    <property type="molecule type" value="Genomic_DNA"/>
</dbReference>
<feature type="transmembrane region" description="Helical" evidence="1">
    <location>
        <begin position="105"/>
        <end position="128"/>
    </location>
</feature>
<protein>
    <recommendedName>
        <fullName evidence="2">DUF1648 domain-containing protein</fullName>
    </recommendedName>
</protein>
<dbReference type="Pfam" id="PF07853">
    <property type="entry name" value="DUF1648"/>
    <property type="match status" value="1"/>
</dbReference>
<feature type="transmembrane region" description="Helical" evidence="1">
    <location>
        <begin position="224"/>
        <end position="245"/>
    </location>
</feature>
<feature type="transmembrane region" description="Helical" evidence="1">
    <location>
        <begin position="140"/>
        <end position="161"/>
    </location>
</feature>
<organism evidence="3 4">
    <name type="scientific">Microbacterium pseudoresistens</name>
    <dbReference type="NCBI Taxonomy" id="640634"/>
    <lineage>
        <taxon>Bacteria</taxon>
        <taxon>Bacillati</taxon>
        <taxon>Actinomycetota</taxon>
        <taxon>Actinomycetes</taxon>
        <taxon>Micrococcales</taxon>
        <taxon>Microbacteriaceae</taxon>
        <taxon>Microbacterium</taxon>
    </lineage>
</organism>
<proteinExistence type="predicted"/>
<dbReference type="InterPro" id="IPR012867">
    <property type="entry name" value="DUF1648"/>
</dbReference>
<dbReference type="AlphaFoldDB" id="A0A7Y9JMZ5"/>
<feature type="transmembrane region" description="Helical" evidence="1">
    <location>
        <begin position="15"/>
        <end position="39"/>
    </location>
</feature>